<comment type="caution">
    <text evidence="1">The sequence shown here is derived from an EMBL/GenBank/DDBJ whole genome shotgun (WGS) entry which is preliminary data.</text>
</comment>
<evidence type="ECO:0000313" key="2">
    <source>
        <dbReference type="Proteomes" id="UP001055117"/>
    </source>
</evidence>
<dbReference type="Proteomes" id="UP001055117">
    <property type="component" value="Unassembled WGS sequence"/>
</dbReference>
<protein>
    <submittedName>
        <fullName evidence="1">Uncharacterized protein</fullName>
    </submittedName>
</protein>
<proteinExistence type="predicted"/>
<gene>
    <name evidence="1" type="ORF">AFCDBAGC_1884</name>
</gene>
<evidence type="ECO:0000313" key="1">
    <source>
        <dbReference type="EMBL" id="GJD44022.1"/>
    </source>
</evidence>
<reference evidence="1 2" key="1">
    <citation type="journal article" date="2021" name="Front. Microbiol.">
        <title>Comprehensive Comparative Genomics and Phenotyping of Methylobacterium Species.</title>
        <authorList>
            <person name="Alessa O."/>
            <person name="Ogura Y."/>
            <person name="Fujitani Y."/>
            <person name="Takami H."/>
            <person name="Hayashi T."/>
            <person name="Sahin N."/>
            <person name="Tani A."/>
        </authorList>
    </citation>
    <scope>NUCLEOTIDE SEQUENCE [LARGE SCALE GENOMIC DNA]</scope>
    <source>
        <strain evidence="1 2">DSM 23679</strain>
    </source>
</reference>
<keyword evidence="2" id="KW-1185">Reference proteome</keyword>
<organism evidence="1 2">
    <name type="scientific">Methylobacterium cerastii</name>
    <dbReference type="NCBI Taxonomy" id="932741"/>
    <lineage>
        <taxon>Bacteria</taxon>
        <taxon>Pseudomonadati</taxon>
        <taxon>Pseudomonadota</taxon>
        <taxon>Alphaproteobacteria</taxon>
        <taxon>Hyphomicrobiales</taxon>
        <taxon>Methylobacteriaceae</taxon>
        <taxon>Methylobacterium</taxon>
    </lineage>
</organism>
<name>A0ABQ4QFJ4_9HYPH</name>
<sequence>MRVMQAFDEIGKGGELRALDELGPQIVIQFENMPVEALLKRRKQADHRLAGTHHIGKSPCARMKLRKILRLKGIAFVEIGDQ</sequence>
<dbReference type="EMBL" id="BPQG01000027">
    <property type="protein sequence ID" value="GJD44022.1"/>
    <property type="molecule type" value="Genomic_DNA"/>
</dbReference>
<accession>A0ABQ4QFJ4</accession>